<gene>
    <name evidence="3" type="ORF">BCR32DRAFT_269175</name>
</gene>
<evidence type="ECO:0000256" key="1">
    <source>
        <dbReference type="SAM" id="Phobius"/>
    </source>
</evidence>
<keyword evidence="1" id="KW-0812">Transmembrane</keyword>
<reference evidence="3 4" key="1">
    <citation type="submission" date="2016-08" db="EMBL/GenBank/DDBJ databases">
        <title>A Parts List for Fungal Cellulosomes Revealed by Comparative Genomics.</title>
        <authorList>
            <consortium name="DOE Joint Genome Institute"/>
            <person name="Haitjema C.H."/>
            <person name="Gilmore S.P."/>
            <person name="Henske J.K."/>
            <person name="Solomon K.V."/>
            <person name="De Groot R."/>
            <person name="Kuo A."/>
            <person name="Mondo S.J."/>
            <person name="Salamov A.A."/>
            <person name="Labutti K."/>
            <person name="Zhao Z."/>
            <person name="Chiniquy J."/>
            <person name="Barry K."/>
            <person name="Brewer H.M."/>
            <person name="Purvine S.O."/>
            <person name="Wright A.T."/>
            <person name="Boxma B."/>
            <person name="Van Alen T."/>
            <person name="Hackstein J.H."/>
            <person name="Baker S.E."/>
            <person name="Grigoriev I.V."/>
            <person name="O'Malley M.A."/>
        </authorList>
    </citation>
    <scope>NUCLEOTIDE SEQUENCE [LARGE SCALE GENOMIC DNA]</scope>
    <source>
        <strain evidence="3 4">S4</strain>
    </source>
</reference>
<comment type="caution">
    <text evidence="3">The sequence shown here is derived from an EMBL/GenBank/DDBJ whole genome shotgun (WGS) entry which is preliminary data.</text>
</comment>
<name>A0A1Y1X3J4_9FUNG</name>
<dbReference type="OrthoDB" id="2143825at2759"/>
<proteinExistence type="predicted"/>
<dbReference type="AlphaFoldDB" id="A0A1Y1X3J4"/>
<evidence type="ECO:0000313" key="3">
    <source>
        <dbReference type="EMBL" id="ORX79884.1"/>
    </source>
</evidence>
<keyword evidence="1" id="KW-1133">Transmembrane helix</keyword>
<dbReference type="EMBL" id="MCFG01000161">
    <property type="protein sequence ID" value="ORX79884.1"/>
    <property type="molecule type" value="Genomic_DNA"/>
</dbReference>
<protein>
    <submittedName>
        <fullName evidence="3">Uncharacterized protein</fullName>
    </submittedName>
</protein>
<keyword evidence="1" id="KW-0472">Membrane</keyword>
<feature type="transmembrane region" description="Helical" evidence="1">
    <location>
        <begin position="194"/>
        <end position="212"/>
    </location>
</feature>
<accession>A0A1Y1X3J4</accession>
<feature type="chain" id="PRO_5012553430" evidence="2">
    <location>
        <begin position="23"/>
        <end position="213"/>
    </location>
</feature>
<dbReference type="Proteomes" id="UP000193944">
    <property type="component" value="Unassembled WGS sequence"/>
</dbReference>
<evidence type="ECO:0000313" key="4">
    <source>
        <dbReference type="Proteomes" id="UP000193944"/>
    </source>
</evidence>
<organism evidence="3 4">
    <name type="scientific">Anaeromyces robustus</name>
    <dbReference type="NCBI Taxonomy" id="1754192"/>
    <lineage>
        <taxon>Eukaryota</taxon>
        <taxon>Fungi</taxon>
        <taxon>Fungi incertae sedis</taxon>
        <taxon>Chytridiomycota</taxon>
        <taxon>Chytridiomycota incertae sedis</taxon>
        <taxon>Neocallimastigomycetes</taxon>
        <taxon>Neocallimastigales</taxon>
        <taxon>Neocallimastigaceae</taxon>
        <taxon>Anaeromyces</taxon>
    </lineage>
</organism>
<feature type="signal peptide" evidence="2">
    <location>
        <begin position="1"/>
        <end position="22"/>
    </location>
</feature>
<evidence type="ECO:0000256" key="2">
    <source>
        <dbReference type="SAM" id="SignalP"/>
    </source>
</evidence>
<keyword evidence="4" id="KW-1185">Reference proteome</keyword>
<sequence length="213" mass="23238">MKTLNFLAIIALCFMAISHVSATYYIIKTFENYGDNSTKGDAGTLKESGNKRVECFAGLIGSKVNKPDAILFKADGTTKDNQKKVNSKRYTAEAIANKIGGITAEEVPKTAVATITDVVKDKANVLFVWSDKEKAQELATNLGVANAPEFPKENYGHIWVIENGQLTDMTMDCADVKNEVVKEDDDKMSSASSIRLSIMSVAVAIMASLYFLF</sequence>
<keyword evidence="2" id="KW-0732">Signal</keyword>
<reference evidence="3 4" key="2">
    <citation type="submission" date="2016-08" db="EMBL/GenBank/DDBJ databases">
        <title>Pervasive Adenine N6-methylation of Active Genes in Fungi.</title>
        <authorList>
            <consortium name="DOE Joint Genome Institute"/>
            <person name="Mondo S.J."/>
            <person name="Dannebaum R.O."/>
            <person name="Kuo R.C."/>
            <person name="Labutti K."/>
            <person name="Haridas S."/>
            <person name="Kuo A."/>
            <person name="Salamov A."/>
            <person name="Ahrendt S.R."/>
            <person name="Lipzen A."/>
            <person name="Sullivan W."/>
            <person name="Andreopoulos W.B."/>
            <person name="Clum A."/>
            <person name="Lindquist E."/>
            <person name="Daum C."/>
            <person name="Ramamoorthy G.K."/>
            <person name="Gryganskyi A."/>
            <person name="Culley D."/>
            <person name="Magnuson J.K."/>
            <person name="James T.Y."/>
            <person name="O'Malley M.A."/>
            <person name="Stajich J.E."/>
            <person name="Spatafora J.W."/>
            <person name="Visel A."/>
            <person name="Grigoriev I.V."/>
        </authorList>
    </citation>
    <scope>NUCLEOTIDE SEQUENCE [LARGE SCALE GENOMIC DNA]</scope>
    <source>
        <strain evidence="3 4">S4</strain>
    </source>
</reference>